<comment type="caution">
    <text evidence="2">The sequence shown here is derived from an EMBL/GenBank/DDBJ whole genome shotgun (WGS) entry which is preliminary data.</text>
</comment>
<accession>A0AA88M6W5</accession>
<dbReference type="EMBL" id="JAVHJS010000017">
    <property type="protein sequence ID" value="KAK2831816.1"/>
    <property type="molecule type" value="Genomic_DNA"/>
</dbReference>
<organism evidence="2 3">
    <name type="scientific">Tachysurus vachellii</name>
    <name type="common">Darkbarbel catfish</name>
    <name type="synonym">Pelteobagrus vachellii</name>
    <dbReference type="NCBI Taxonomy" id="175792"/>
    <lineage>
        <taxon>Eukaryota</taxon>
        <taxon>Metazoa</taxon>
        <taxon>Chordata</taxon>
        <taxon>Craniata</taxon>
        <taxon>Vertebrata</taxon>
        <taxon>Euteleostomi</taxon>
        <taxon>Actinopterygii</taxon>
        <taxon>Neopterygii</taxon>
        <taxon>Teleostei</taxon>
        <taxon>Ostariophysi</taxon>
        <taxon>Siluriformes</taxon>
        <taxon>Bagridae</taxon>
        <taxon>Tachysurus</taxon>
    </lineage>
</organism>
<evidence type="ECO:0000256" key="1">
    <source>
        <dbReference type="SAM" id="MobiDB-lite"/>
    </source>
</evidence>
<feature type="region of interest" description="Disordered" evidence="1">
    <location>
        <begin position="1"/>
        <end position="39"/>
    </location>
</feature>
<sequence>MVNVKGKNGDIQHESSFTVNLQRRRKERNERSAQIPRLETESGAVASTTFIKTVQFALNGFLQPSLSVISTAPAAHIPLLIIPVVPVTNFSNCETERR</sequence>
<gene>
    <name evidence="2" type="ORF">Q7C36_016902</name>
</gene>
<protein>
    <submittedName>
        <fullName evidence="2">Uncharacterized protein</fullName>
    </submittedName>
</protein>
<name>A0AA88M6W5_TACVA</name>
<evidence type="ECO:0000313" key="3">
    <source>
        <dbReference type="Proteomes" id="UP001187315"/>
    </source>
</evidence>
<dbReference type="AlphaFoldDB" id="A0AA88M6W5"/>
<reference evidence="2" key="1">
    <citation type="submission" date="2023-08" db="EMBL/GenBank/DDBJ databases">
        <title>Pelteobagrus vachellii genome.</title>
        <authorList>
            <person name="Liu H."/>
        </authorList>
    </citation>
    <scope>NUCLEOTIDE SEQUENCE</scope>
    <source>
        <strain evidence="2">PRFRI_2022a</strain>
        <tissue evidence="2">Muscle</tissue>
    </source>
</reference>
<keyword evidence="3" id="KW-1185">Reference proteome</keyword>
<evidence type="ECO:0000313" key="2">
    <source>
        <dbReference type="EMBL" id="KAK2831816.1"/>
    </source>
</evidence>
<dbReference type="Proteomes" id="UP001187315">
    <property type="component" value="Unassembled WGS sequence"/>
</dbReference>
<proteinExistence type="predicted"/>